<reference evidence="2" key="1">
    <citation type="submission" date="2008-07" db="EMBL/GenBank/DDBJ databases">
        <title>Annotation of Ajellomyces capsulatus strain H88.</title>
        <authorList>
            <person name="Champion M."/>
            <person name="Cuomo C."/>
            <person name="Ma L.-J."/>
            <person name="Henn M.R."/>
            <person name="Sil A."/>
            <person name="Goldman B."/>
            <person name="Young S.K."/>
            <person name="Kodira C.D."/>
            <person name="Zeng Q."/>
            <person name="Koehrsen M."/>
            <person name="Alvarado L."/>
            <person name="Berlin A."/>
            <person name="Borenstein D."/>
            <person name="Chen Z."/>
            <person name="Engels R."/>
            <person name="Freedman E."/>
            <person name="Gellesch M."/>
            <person name="Goldberg J."/>
            <person name="Griggs A."/>
            <person name="Gujja S."/>
            <person name="Heiman D."/>
            <person name="Hepburn T."/>
            <person name="Howarth C."/>
            <person name="Jen D."/>
            <person name="Larson L."/>
            <person name="Lewis B."/>
            <person name="Mehta T."/>
            <person name="Park D."/>
            <person name="Pearson M."/>
            <person name="Roberts A."/>
            <person name="Saif S."/>
            <person name="Shea T."/>
            <person name="Shenoy N."/>
            <person name="Sisk P."/>
            <person name="Stolte C."/>
            <person name="Sykes S."/>
            <person name="Walk T."/>
            <person name="White J."/>
            <person name="Yandava C."/>
            <person name="Klein B."/>
            <person name="McEwen J.G."/>
            <person name="Puccia R."/>
            <person name="Goldman G.H."/>
            <person name="Felipe M.S."/>
            <person name="Nino-Vega G."/>
            <person name="San-Blas G."/>
            <person name="Taylor J."/>
            <person name="Mendoza L."/>
            <person name="Galagan J."/>
            <person name="Nusbaum C."/>
            <person name="Birren B."/>
        </authorList>
    </citation>
    <scope>NUCLEOTIDE SEQUENCE [LARGE SCALE GENOMIC DNA]</scope>
    <source>
        <strain evidence="2">H88</strain>
    </source>
</reference>
<sequence length="199" mass="22401">MALRFPWKITENTGALPANPSGSCSLSHKSRRLKPGESDCHGKDLIQGWKWFSKWTGVSITFDSLNSGLSGLARSERLPYSPIFRTPDLSWSLKFCLTPPICGCFITSLLPAVRRPWDSGPKLGTSEYAMHTWWHEGGQVGNEFANSCNWRFIPAKKISLEFLRWAAQLGSGEITQLSFIKRNTQSNKEASYIRAFLSR</sequence>
<evidence type="ECO:0000313" key="2">
    <source>
        <dbReference type="Proteomes" id="UP000008142"/>
    </source>
</evidence>
<name>F0UAZ0_AJEC8</name>
<gene>
    <name evidence="1" type="ORF">HCEG_02168</name>
</gene>
<dbReference type="AlphaFoldDB" id="F0UAZ0"/>
<dbReference type="Proteomes" id="UP000008142">
    <property type="component" value="Unassembled WGS sequence"/>
</dbReference>
<proteinExistence type="predicted"/>
<organism evidence="2">
    <name type="scientific">Ajellomyces capsulatus (strain H88)</name>
    <name type="common">Darling's disease fungus</name>
    <name type="synonym">Histoplasma capsulatum</name>
    <dbReference type="NCBI Taxonomy" id="544711"/>
    <lineage>
        <taxon>Eukaryota</taxon>
        <taxon>Fungi</taxon>
        <taxon>Dikarya</taxon>
        <taxon>Ascomycota</taxon>
        <taxon>Pezizomycotina</taxon>
        <taxon>Eurotiomycetes</taxon>
        <taxon>Eurotiomycetidae</taxon>
        <taxon>Onygenales</taxon>
        <taxon>Ajellomycetaceae</taxon>
        <taxon>Histoplasma</taxon>
    </lineage>
</organism>
<protein>
    <submittedName>
        <fullName evidence="1">Predicted protein</fullName>
    </submittedName>
</protein>
<evidence type="ECO:0000313" key="1">
    <source>
        <dbReference type="EMBL" id="EGC42953.1"/>
    </source>
</evidence>
<accession>F0UAZ0</accession>
<dbReference type="EMBL" id="DS990637">
    <property type="protein sequence ID" value="EGC42953.1"/>
    <property type="molecule type" value="Genomic_DNA"/>
</dbReference>
<dbReference type="HOGENOM" id="CLU_1371828_0_0_1"/>